<organism evidence="1 2">
    <name type="scientific">Anaerococcus degeneri</name>
    <dbReference type="NCBI Taxonomy" id="361500"/>
    <lineage>
        <taxon>Bacteria</taxon>
        <taxon>Bacillati</taxon>
        <taxon>Bacillota</taxon>
        <taxon>Tissierellia</taxon>
        <taxon>Tissierellales</taxon>
        <taxon>Peptoniphilaceae</taxon>
        <taxon>Anaerococcus</taxon>
    </lineage>
</organism>
<name>A0ABS7YYD9_9FIRM</name>
<proteinExistence type="predicted"/>
<protein>
    <submittedName>
        <fullName evidence="1">Uncharacterized protein</fullName>
    </submittedName>
</protein>
<keyword evidence="2" id="KW-1185">Reference proteome</keyword>
<dbReference type="Proteomes" id="UP001198374">
    <property type="component" value="Unassembled WGS sequence"/>
</dbReference>
<dbReference type="EMBL" id="JAIWIY010000001">
    <property type="protein sequence ID" value="MCA2096648.1"/>
    <property type="molecule type" value="Genomic_DNA"/>
</dbReference>
<sequence>MNRELTPEEEQELSELSRQLVRTAPPITEEMQRYYELDEKKYGTKEEQAEEIRQNRKNFFALQEKLSKKVTK</sequence>
<accession>A0ABS7YYD9</accession>
<comment type="caution">
    <text evidence="1">The sequence shown here is derived from an EMBL/GenBank/DDBJ whole genome shotgun (WGS) entry which is preliminary data.</text>
</comment>
<dbReference type="RefSeq" id="WP_209774609.1">
    <property type="nucleotide sequence ID" value="NZ_JAGGLO010000008.1"/>
</dbReference>
<gene>
    <name evidence="1" type="ORF">LDJ82_07070</name>
</gene>
<evidence type="ECO:0000313" key="1">
    <source>
        <dbReference type="EMBL" id="MCA2096648.1"/>
    </source>
</evidence>
<reference evidence="2" key="1">
    <citation type="submission" date="2023-07" db="EMBL/GenBank/DDBJ databases">
        <title>FDA dAtabase for Regulatory Grade micrObial Sequences (FDA-ARGOS): Supporting development and validation of Infectious Disease Dx tests.</title>
        <authorList>
            <person name="Sproer C."/>
            <person name="Gronow S."/>
            <person name="Severitt S."/>
            <person name="Schroder I."/>
            <person name="Tallon L."/>
            <person name="Sadzewicz L."/>
            <person name="Zhao X."/>
            <person name="Boylan J."/>
            <person name="Ott S."/>
            <person name="Bowen H."/>
            <person name="Vavikolanu K."/>
            <person name="Hazen T."/>
            <person name="Aluvathingal J."/>
            <person name="Nadendla S."/>
            <person name="Lowell S."/>
            <person name="Myers T."/>
            <person name="Yan Y."/>
        </authorList>
    </citation>
    <scope>NUCLEOTIDE SEQUENCE [LARGE SCALE GENOMIC DNA]</scope>
    <source>
        <strain evidence="2">FDAARGOS_1538</strain>
    </source>
</reference>
<evidence type="ECO:0000313" key="2">
    <source>
        <dbReference type="Proteomes" id="UP001198374"/>
    </source>
</evidence>